<dbReference type="PANTHER" id="PTHR45527">
    <property type="entry name" value="NONRIBOSOMAL PEPTIDE SYNTHETASE"/>
    <property type="match status" value="1"/>
</dbReference>
<accession>A0A5P2VX78</accession>
<evidence type="ECO:0000259" key="1">
    <source>
        <dbReference type="Pfam" id="PF00668"/>
    </source>
</evidence>
<dbReference type="GO" id="GO:0009366">
    <property type="term" value="C:enterobactin synthetase complex"/>
    <property type="evidence" value="ECO:0007669"/>
    <property type="project" value="TreeGrafter"/>
</dbReference>
<dbReference type="GO" id="GO:0008610">
    <property type="term" value="P:lipid biosynthetic process"/>
    <property type="evidence" value="ECO:0007669"/>
    <property type="project" value="UniProtKB-ARBA"/>
</dbReference>
<feature type="domain" description="Condensation" evidence="1">
    <location>
        <begin position="44"/>
        <end position="365"/>
    </location>
</feature>
<reference evidence="2 3" key="1">
    <citation type="submission" date="2017-09" db="EMBL/GenBank/DDBJ databases">
        <title>Streptomyces genome completion.</title>
        <authorList>
            <person name="Lee N."/>
            <person name="Cho B.-K."/>
        </authorList>
    </citation>
    <scope>NUCLEOTIDE SEQUENCE [LARGE SCALE GENOMIC DNA]</scope>
    <source>
        <strain evidence="2 3">ATCC 14899</strain>
    </source>
</reference>
<dbReference type="Pfam" id="PF00668">
    <property type="entry name" value="Condensation"/>
    <property type="match status" value="1"/>
</dbReference>
<dbReference type="GO" id="GO:0031177">
    <property type="term" value="F:phosphopantetheine binding"/>
    <property type="evidence" value="ECO:0007669"/>
    <property type="project" value="TreeGrafter"/>
</dbReference>
<dbReference type="EMBL" id="CP023747">
    <property type="protein sequence ID" value="QEV37221.1"/>
    <property type="molecule type" value="Genomic_DNA"/>
</dbReference>
<dbReference type="GO" id="GO:0009239">
    <property type="term" value="P:enterobactin biosynthetic process"/>
    <property type="evidence" value="ECO:0007669"/>
    <property type="project" value="TreeGrafter"/>
</dbReference>
<evidence type="ECO:0000313" key="3">
    <source>
        <dbReference type="Proteomes" id="UP000325763"/>
    </source>
</evidence>
<dbReference type="AlphaFoldDB" id="A0A5P2VX78"/>
<dbReference type="GO" id="GO:0043041">
    <property type="term" value="P:amino acid activation for nonribosomal peptide biosynthetic process"/>
    <property type="evidence" value="ECO:0007669"/>
    <property type="project" value="TreeGrafter"/>
</dbReference>
<dbReference type="Gene3D" id="3.30.559.10">
    <property type="entry name" value="Chloramphenicol acetyltransferase-like domain"/>
    <property type="match status" value="1"/>
</dbReference>
<organism evidence="2 3">
    <name type="scientific">Streptomyces nodosus</name>
    <dbReference type="NCBI Taxonomy" id="40318"/>
    <lineage>
        <taxon>Bacteria</taxon>
        <taxon>Bacillati</taxon>
        <taxon>Actinomycetota</taxon>
        <taxon>Actinomycetes</taxon>
        <taxon>Kitasatosporales</taxon>
        <taxon>Streptomycetaceae</taxon>
        <taxon>Streptomyces</taxon>
    </lineage>
</organism>
<dbReference type="Proteomes" id="UP000325763">
    <property type="component" value="Chromosome"/>
</dbReference>
<dbReference type="PANTHER" id="PTHR45527:SF1">
    <property type="entry name" value="FATTY ACID SYNTHASE"/>
    <property type="match status" value="1"/>
</dbReference>
<dbReference type="GO" id="GO:0047527">
    <property type="term" value="F:2,3-dihydroxybenzoate-serine ligase activity"/>
    <property type="evidence" value="ECO:0007669"/>
    <property type="project" value="TreeGrafter"/>
</dbReference>
<sequence length="462" mass="51283">MYAMKLVEVDRGAALRASFTQEERLATGRDVHLQNNILALGCLVEGPLDTGRLRQAFVALQERHESLRLIFPRGPELAVDSAALRTADNAGFRVVEAGTDDPAAGLQQAKALVAEAAEVPFDLANGPLLRLLCVRISPALHLVGCVVDHIIVDGESCRIMAEDLFRLYAADAVDSATLPAINTQFLDFAHSERLHLRGRTLDRLLSYWRRKLDGVGAIPRSHLRDPAADEDRPMASRQLLVRRAVIEPSSCTRLRQAARQQRVTLTAVSAAALKDVVRRRRLALGMNPDQAGDVAVMGSISNRHRSDVVHSVGYFATPCVLRTDLSDAPPFTELVRRETGTLLGTLRHQELPHALMTRELDPERYGVRHRVGSGAVPEYVNFDVSEAGTGWSFTDEALRVTMIRIPRNEVPRGGVRLLVRDERERVLVELRTDASRYGPQWADTFLADYMDLIKEFTEQANT</sequence>
<dbReference type="InterPro" id="IPR001242">
    <property type="entry name" value="Condensation_dom"/>
</dbReference>
<proteinExistence type="predicted"/>
<dbReference type="InterPro" id="IPR023213">
    <property type="entry name" value="CAT-like_dom_sf"/>
</dbReference>
<gene>
    <name evidence="2" type="ORF">CP978_00155</name>
</gene>
<dbReference type="SUPFAM" id="SSF52777">
    <property type="entry name" value="CoA-dependent acyltransferases"/>
    <property type="match status" value="2"/>
</dbReference>
<evidence type="ECO:0000313" key="2">
    <source>
        <dbReference type="EMBL" id="QEV37221.1"/>
    </source>
</evidence>
<dbReference type="KEGG" id="snq:CP978_00155"/>
<protein>
    <recommendedName>
        <fullName evidence="1">Condensation domain-containing protein</fullName>
    </recommendedName>
</protein>
<dbReference type="GO" id="GO:0005829">
    <property type="term" value="C:cytosol"/>
    <property type="evidence" value="ECO:0007669"/>
    <property type="project" value="TreeGrafter"/>
</dbReference>
<name>A0A5P2VX78_9ACTN</name>
<dbReference type="Gene3D" id="3.30.559.30">
    <property type="entry name" value="Nonribosomal peptide synthetase, condensation domain"/>
    <property type="match status" value="1"/>
</dbReference>